<dbReference type="SUPFAM" id="SSF51445">
    <property type="entry name" value="(Trans)glycosidases"/>
    <property type="match status" value="1"/>
</dbReference>
<evidence type="ECO:0000259" key="3">
    <source>
        <dbReference type="SMART" id="SM00642"/>
    </source>
</evidence>
<dbReference type="Gene3D" id="3.90.400.10">
    <property type="entry name" value="Oligo-1,6-glucosidase, Domain 2"/>
    <property type="match status" value="1"/>
</dbReference>
<keyword evidence="5" id="KW-1185">Reference proteome</keyword>
<evidence type="ECO:0000313" key="4">
    <source>
        <dbReference type="EMBL" id="USS88084.1"/>
    </source>
</evidence>
<evidence type="ECO:0000313" key="5">
    <source>
        <dbReference type="Proteomes" id="UP001057025"/>
    </source>
</evidence>
<dbReference type="EMBL" id="CP097118">
    <property type="protein sequence ID" value="USS88084.1"/>
    <property type="molecule type" value="Genomic_DNA"/>
</dbReference>
<evidence type="ECO:0000256" key="2">
    <source>
        <dbReference type="ARBA" id="ARBA00023295"/>
    </source>
</evidence>
<keyword evidence="2" id="KW-0326">Glycosidase</keyword>
<dbReference type="SMART" id="SM00642">
    <property type="entry name" value="Aamy"/>
    <property type="match status" value="1"/>
</dbReference>
<dbReference type="InterPro" id="IPR045857">
    <property type="entry name" value="O16G_dom_2"/>
</dbReference>
<dbReference type="Gene3D" id="3.20.20.80">
    <property type="entry name" value="Glycosidases"/>
    <property type="match status" value="1"/>
</dbReference>
<dbReference type="Pfam" id="PF00128">
    <property type="entry name" value="Alpha-amylase"/>
    <property type="match status" value="1"/>
</dbReference>
<keyword evidence="2" id="KW-0378">Hydrolase</keyword>
<dbReference type="InterPro" id="IPR017853">
    <property type="entry name" value="GH"/>
</dbReference>
<dbReference type="RefSeq" id="WP_252797373.1">
    <property type="nucleotide sequence ID" value="NZ_CP097118.1"/>
</dbReference>
<dbReference type="PANTHER" id="PTHR10357:SF179">
    <property type="entry name" value="NEUTRAL AND BASIC AMINO ACID TRANSPORT PROTEIN RBAT"/>
    <property type="match status" value="1"/>
</dbReference>
<reference evidence="4" key="1">
    <citation type="submission" date="2022-05" db="EMBL/GenBank/DDBJ databases">
        <authorList>
            <person name="Oliphant S.A."/>
            <person name="Watson-Haigh N.S."/>
            <person name="Sumby K.M."/>
            <person name="Gardner J.M."/>
            <person name="Jiranek V."/>
        </authorList>
    </citation>
    <scope>NUCLEOTIDE SEQUENCE</scope>
    <source>
        <strain evidence="4">KI11_C11</strain>
    </source>
</reference>
<name>A0ABY5BWG7_9LACO</name>
<feature type="domain" description="Glycosyl hydrolase family 13 catalytic" evidence="3">
    <location>
        <begin position="15"/>
        <end position="424"/>
    </location>
</feature>
<sequence>MQRAATWWQDEIIYEIYPRSFNDSNGDGIGDLPGITEKLDYLKDLGITMVWLAPIYRSPMVDMGYDIADYQAIDPVFGTMEDMEELLQAAHDRGLKVIMDLVLNHTSDQHPWFQEALRNPSSPYRDYYIFKPEQAGQAPTNWRSIFGGSTWTNVPNEPGLDYFHTFTSAQPDLNWENPALRQELYRIINWWLEKGISGFRLDAITHLKKDQDWANLPADGSDGLASVTKKGLNRPGLGAFLQELKEATFAHYDAVTIGEAAGVRPEQLAEFVGPDGYFSMIFDFSYLNIDVADANRWTRPRNWSIAELANTIFASQQSIQAAQGVFANVLENHDQNRALTKFIANPAERTPAAAKALATLSVCLPGVPVLYQGQELGMQNFQRDRIADFNDVSSLNNYQQLLQDGETPTTALEIVNWRSRDNARVPFPWDGSPFRGFSTGTPWLKPATGQTGVDVQTEQVDLASVLCYYQRLLRWHHSSESRAFLRTSQFEPLTQTGATIIGYRRRSTERSIVILVNLSNQAVQLQKAVQGRLILDNLNNDSGAESLQITTLTPQQSLIIEETI</sequence>
<dbReference type="PANTHER" id="PTHR10357">
    <property type="entry name" value="ALPHA-AMYLASE FAMILY MEMBER"/>
    <property type="match status" value="1"/>
</dbReference>
<evidence type="ECO:0000256" key="1">
    <source>
        <dbReference type="ARBA" id="ARBA00008061"/>
    </source>
</evidence>
<accession>A0ABY5BWG7</accession>
<comment type="similarity">
    <text evidence="1">Belongs to the glycosyl hydrolase 13 family.</text>
</comment>
<dbReference type="CDD" id="cd11333">
    <property type="entry name" value="AmyAc_SI_OligoGlu_DGase"/>
    <property type="match status" value="1"/>
</dbReference>
<organism evidence="4 5">
    <name type="scientific">Fructilactobacillus hinvesii</name>
    <dbReference type="NCBI Taxonomy" id="2940300"/>
    <lineage>
        <taxon>Bacteria</taxon>
        <taxon>Bacillati</taxon>
        <taxon>Bacillota</taxon>
        <taxon>Bacilli</taxon>
        <taxon>Lactobacillales</taxon>
        <taxon>Lactobacillaceae</taxon>
        <taxon>Fructilactobacillus</taxon>
    </lineage>
</organism>
<dbReference type="Proteomes" id="UP001057025">
    <property type="component" value="Chromosome"/>
</dbReference>
<protein>
    <submittedName>
        <fullName evidence="4">Alpha-glucosidase</fullName>
    </submittedName>
</protein>
<gene>
    <name evidence="4" type="ORF">M3M39_00935</name>
</gene>
<dbReference type="InterPro" id="IPR006047">
    <property type="entry name" value="GH13_cat_dom"/>
</dbReference>
<proteinExistence type="inferred from homology"/>